<feature type="transmembrane region" description="Helical" evidence="6">
    <location>
        <begin position="86"/>
        <end position="108"/>
    </location>
</feature>
<evidence type="ECO:0000259" key="7">
    <source>
        <dbReference type="Pfam" id="PF00892"/>
    </source>
</evidence>
<keyword evidence="3 6" id="KW-0812">Transmembrane</keyword>
<evidence type="ECO:0000256" key="1">
    <source>
        <dbReference type="ARBA" id="ARBA00004141"/>
    </source>
</evidence>
<feature type="transmembrane region" description="Helical" evidence="6">
    <location>
        <begin position="270"/>
        <end position="288"/>
    </location>
</feature>
<accession>A0AAU7W334</accession>
<feature type="transmembrane region" description="Helical" evidence="6">
    <location>
        <begin position="117"/>
        <end position="135"/>
    </location>
</feature>
<reference evidence="8" key="1">
    <citation type="submission" date="2024-05" db="EMBL/GenBank/DDBJ databases">
        <authorList>
            <person name="Yu L."/>
        </authorList>
    </citation>
    <scope>NUCLEOTIDE SEQUENCE</scope>
    <source>
        <strain evidence="8">G08B096</strain>
    </source>
</reference>
<organism evidence="8">
    <name type="scientific">Agromyces sp. G08B096</name>
    <dbReference type="NCBI Taxonomy" id="3156399"/>
    <lineage>
        <taxon>Bacteria</taxon>
        <taxon>Bacillati</taxon>
        <taxon>Actinomycetota</taxon>
        <taxon>Actinomycetes</taxon>
        <taxon>Micrococcales</taxon>
        <taxon>Microbacteriaceae</taxon>
        <taxon>Agromyces</taxon>
    </lineage>
</organism>
<evidence type="ECO:0000313" key="8">
    <source>
        <dbReference type="EMBL" id="XBX80874.1"/>
    </source>
</evidence>
<dbReference type="SUPFAM" id="SSF103481">
    <property type="entry name" value="Multidrug resistance efflux transporter EmrE"/>
    <property type="match status" value="2"/>
</dbReference>
<dbReference type="PANTHER" id="PTHR32322:SF9">
    <property type="entry name" value="AMINO-ACID METABOLITE EFFLUX PUMP-RELATED"/>
    <property type="match status" value="1"/>
</dbReference>
<evidence type="ECO:0000256" key="6">
    <source>
        <dbReference type="SAM" id="Phobius"/>
    </source>
</evidence>
<keyword evidence="4 6" id="KW-1133">Transmembrane helix</keyword>
<comment type="similarity">
    <text evidence="2">Belongs to the EamA transporter family.</text>
</comment>
<dbReference type="EMBL" id="CP158374">
    <property type="protein sequence ID" value="XBX80874.1"/>
    <property type="molecule type" value="Genomic_DNA"/>
</dbReference>
<dbReference type="RefSeq" id="WP_350346900.1">
    <property type="nucleotide sequence ID" value="NZ_CP158374.1"/>
</dbReference>
<name>A0AAU7W334_9MICO</name>
<dbReference type="AlphaFoldDB" id="A0AAU7W334"/>
<proteinExistence type="inferred from homology"/>
<protein>
    <submittedName>
        <fullName evidence="8">EamA family transporter</fullName>
    </submittedName>
</protein>
<feature type="transmembrane region" description="Helical" evidence="6">
    <location>
        <begin position="32"/>
        <end position="51"/>
    </location>
</feature>
<evidence type="ECO:0000256" key="2">
    <source>
        <dbReference type="ARBA" id="ARBA00007362"/>
    </source>
</evidence>
<feature type="transmembrane region" description="Helical" evidence="6">
    <location>
        <begin position="58"/>
        <end position="80"/>
    </location>
</feature>
<dbReference type="PANTHER" id="PTHR32322">
    <property type="entry name" value="INNER MEMBRANE TRANSPORTER"/>
    <property type="match status" value="1"/>
</dbReference>
<dbReference type="InterPro" id="IPR000620">
    <property type="entry name" value="EamA_dom"/>
</dbReference>
<feature type="transmembrane region" description="Helical" evidence="6">
    <location>
        <begin position="175"/>
        <end position="197"/>
    </location>
</feature>
<feature type="transmembrane region" description="Helical" evidence="6">
    <location>
        <begin position="242"/>
        <end position="264"/>
    </location>
</feature>
<feature type="domain" description="EamA" evidence="7">
    <location>
        <begin position="7"/>
        <end position="130"/>
    </location>
</feature>
<sequence length="311" mass="31681">MTPKHAALAVLVAVVWGVNFLAIDLGLSDTPPLVLVALRFALVAVPLVFFVPRPNAPWRVIAGVGLFMSAGQFGLLFTAMHLGLPAGLAAVVLQCQMIFTLIVAAVVLRERPTRRQLTGALVGVAGLGIVALGRLEGSGAAAGAAALVPLLICVAAGLSWGIGNVVSRAAHGANGFGMVVWSALVVPLPILALSLLLDGPGAVAEAFSSIGWPTIASLAYTVVLASLLGYSIWNSLLGRYPAALVAPFALLAPPVGLLAAALVLGEVPNPLELAGAVVLVGGVAIGQLRRRVRRAAEASVPEELRPAQSRG</sequence>
<dbReference type="InterPro" id="IPR050638">
    <property type="entry name" value="AA-Vitamin_Transporters"/>
</dbReference>
<feature type="transmembrane region" description="Helical" evidence="6">
    <location>
        <begin position="141"/>
        <end position="163"/>
    </location>
</feature>
<dbReference type="Pfam" id="PF00892">
    <property type="entry name" value="EamA"/>
    <property type="match status" value="2"/>
</dbReference>
<keyword evidence="5 6" id="KW-0472">Membrane</keyword>
<feature type="transmembrane region" description="Helical" evidence="6">
    <location>
        <begin position="209"/>
        <end position="230"/>
    </location>
</feature>
<evidence type="ECO:0000256" key="3">
    <source>
        <dbReference type="ARBA" id="ARBA00022692"/>
    </source>
</evidence>
<evidence type="ECO:0000256" key="5">
    <source>
        <dbReference type="ARBA" id="ARBA00023136"/>
    </source>
</evidence>
<dbReference type="InterPro" id="IPR037185">
    <property type="entry name" value="EmrE-like"/>
</dbReference>
<comment type="subcellular location">
    <subcellularLocation>
        <location evidence="1">Membrane</location>
        <topology evidence="1">Multi-pass membrane protein</topology>
    </subcellularLocation>
</comment>
<gene>
    <name evidence="8" type="ORF">ABIQ69_09600</name>
</gene>
<feature type="domain" description="EamA" evidence="7">
    <location>
        <begin position="150"/>
        <end position="285"/>
    </location>
</feature>
<dbReference type="GO" id="GO:0016020">
    <property type="term" value="C:membrane"/>
    <property type="evidence" value="ECO:0007669"/>
    <property type="project" value="UniProtKB-SubCell"/>
</dbReference>
<evidence type="ECO:0000256" key="4">
    <source>
        <dbReference type="ARBA" id="ARBA00022989"/>
    </source>
</evidence>